<comment type="catalytic activity">
    <reaction evidence="7 8">
        <text>RNA(n) + a ribonucleoside 5'-triphosphate = RNA(n+1) + diphosphate</text>
        <dbReference type="Rhea" id="RHEA:21248"/>
        <dbReference type="Rhea" id="RHEA-COMP:14527"/>
        <dbReference type="Rhea" id="RHEA-COMP:17342"/>
        <dbReference type="ChEBI" id="CHEBI:33019"/>
        <dbReference type="ChEBI" id="CHEBI:61557"/>
        <dbReference type="ChEBI" id="CHEBI:140395"/>
        <dbReference type="EC" id="2.7.7.48"/>
    </reaction>
</comment>
<keyword evidence="3 8" id="KW-0808">Transferase</keyword>
<sequence length="1396" mass="158847">MAYQSSSARRPALHGNISNGSPGRLIGEEWKKWAVVRASIPRLPEGVSTWDIHRNLHRYGKIDFIRINESRQGNFTSGASVTFKPPPRRAPWEYKGGVEFIFKKKEADPVTKVVTEIEQKHTIIVLLERYQTPEALIESPVRPGIKYPAEMTLLGDSIDFGYLVNEDRMAVLASRDDRTPHKHSVRLILNLKRRELALYFPTTLESRGKTASRLYRFFVALDDQFSMCDTFDGKDTSLIIHVRHPPWYSRQLKEAMQLSHDPLSRKWGIDDTWVRQTDVVKHKDMYAIINETPISVRKDGNSIDISRWTTFRFNVKSERADHGRRPNPLQEVLKALKDFNIRVTENPAFGVQNSAQTEASIWNVLHTPLTIRTPGSIYLDFQVRYQLEVCISSGWLNEYLIDMAFLKRLSEMEPRIAKRMLVHIDTLQHRVYNPMDIFDDIRFQRPVKARPLPANCQELLHATVTATGLILHTPSIELTNRIIRMYRQCSDRFLRVRFEDDSYRGQTRLFPATNNKMVLVFERVRRAMRKGIVVAGRHYEFLAWGNSQLREHGAYFFASDPADDITAETIRARMGTFDGEKIVAKRAARMGQCFSTTKPVKTIGGKRQWHKDPTSDIINNNYTFTDGVGRISSAAAEMIQLELKIPGPSPPSAFQFRLGGCKGVLAIDTTLSDVNILIRPSQFKFDSDSDELEIIRVSEYWQSFLNRQLILVLSDLGVVDEVFLHMQEDCITALDQALTDDDAALRSLRENVDPNRMTTSIANLVEAGLRTEPFVMSLLKLYRACTLKYLKEKAKIPISKGAFVLGVADETQSLRGYSQERLAKASTREEMVKALPQIFLQYTDQCTGRLCVVEGVCIVARNPSLHRGDIRVVKAIGECEKLQHLRDVLVMPTDGDRDLPSMCSGGDLDGDDYIVSWDPNLIPPEWNAEPFHYHAPTPVTKDNIKTDDIINFFHDYLQNDYLGRIAHAHLAAADFLDQGIQSQQCLQLVNLHSMAVDYPKTGVPAQMPRDLERDQWPHFMEKKGRHEYRSPKILGKLYDAVERVNFVPKLTDAFDRRILSHKPVPRILDVVKNMKTEYEESMLRIMAQHEICSEFEVWSTFVLNHSKAARDFKFHEEIGRHARTLKETYYEIFCDEAGGREFAHLAPFAVTAYHVTYEEVRQALSKDASKDSSTGSSSSSTCPDDIASSSDSMSQPSPENSESAMSDTPMISFPWVLQDVLCKIAIHTYLEDDLDLMSSEERERHDAKVLEMFDSGETVDWWSFFTLHGLDPILSKQKEEAQESVNFNANGVRKPDTAPCGSRQELWNGHLTENGPDSQGSSSTSIASSRDTGRGKSTIEQDCKKDHATNRSSLELGATTLPDETAQVPFRDPALMTPAEKLRALNIDDEDEDFTF</sequence>
<evidence type="ECO:0000259" key="10">
    <source>
        <dbReference type="Pfam" id="PF05183"/>
    </source>
</evidence>
<feature type="compositionally biased region" description="Basic and acidic residues" evidence="9">
    <location>
        <begin position="1331"/>
        <end position="1349"/>
    </location>
</feature>
<feature type="domain" description="RDRP core" evidence="10">
    <location>
        <begin position="464"/>
        <end position="1041"/>
    </location>
</feature>
<name>A0A072PDR3_9EURO</name>
<keyword evidence="5 8" id="KW-0694">RNA-binding</keyword>
<feature type="region of interest" description="Disordered" evidence="9">
    <location>
        <begin position="1286"/>
        <end position="1370"/>
    </location>
</feature>
<evidence type="ECO:0000256" key="2">
    <source>
        <dbReference type="ARBA" id="ARBA00022484"/>
    </source>
</evidence>
<organism evidence="12 13">
    <name type="scientific">Exophiala aquamarina CBS 119918</name>
    <dbReference type="NCBI Taxonomy" id="1182545"/>
    <lineage>
        <taxon>Eukaryota</taxon>
        <taxon>Fungi</taxon>
        <taxon>Dikarya</taxon>
        <taxon>Ascomycota</taxon>
        <taxon>Pezizomycotina</taxon>
        <taxon>Eurotiomycetes</taxon>
        <taxon>Chaetothyriomycetidae</taxon>
        <taxon>Chaetothyriales</taxon>
        <taxon>Herpotrichiellaceae</taxon>
        <taxon>Exophiala</taxon>
    </lineage>
</organism>
<keyword evidence="13" id="KW-1185">Reference proteome</keyword>
<evidence type="ECO:0000256" key="7">
    <source>
        <dbReference type="ARBA" id="ARBA00048744"/>
    </source>
</evidence>
<gene>
    <name evidence="12" type="ORF">A1O9_05929</name>
</gene>
<accession>A0A072PDR3</accession>
<dbReference type="VEuPathDB" id="FungiDB:A1O9_05929"/>
<evidence type="ECO:0000259" key="11">
    <source>
        <dbReference type="Pfam" id="PF26253"/>
    </source>
</evidence>
<dbReference type="InterPro" id="IPR058752">
    <property type="entry name" value="RDRP_C_head"/>
</dbReference>
<dbReference type="GeneID" id="25280849"/>
<evidence type="ECO:0000256" key="6">
    <source>
        <dbReference type="ARBA" id="ARBA00023158"/>
    </source>
</evidence>
<evidence type="ECO:0000256" key="8">
    <source>
        <dbReference type="RuleBase" id="RU363098"/>
    </source>
</evidence>
<evidence type="ECO:0000256" key="4">
    <source>
        <dbReference type="ARBA" id="ARBA00022695"/>
    </source>
</evidence>
<keyword evidence="4 8" id="KW-0548">Nucleotidyltransferase</keyword>
<dbReference type="PANTHER" id="PTHR23079:SF55">
    <property type="entry name" value="RNA-DIRECTED RNA POLYMERASE"/>
    <property type="match status" value="1"/>
</dbReference>
<comment type="similarity">
    <text evidence="1 8">Belongs to the RdRP family.</text>
</comment>
<dbReference type="PANTHER" id="PTHR23079">
    <property type="entry name" value="RNA-DEPENDENT RNA POLYMERASE"/>
    <property type="match status" value="1"/>
</dbReference>
<dbReference type="Pfam" id="PF26253">
    <property type="entry name" value="RdRP_head"/>
    <property type="match status" value="1"/>
</dbReference>
<protein>
    <recommendedName>
        <fullName evidence="8">RNA-dependent RNA polymerase</fullName>
        <ecNumber evidence="8">2.7.7.48</ecNumber>
    </recommendedName>
</protein>
<dbReference type="HOGENOM" id="CLU_001366_0_2_1"/>
<dbReference type="EMBL" id="AMGV01000004">
    <property type="protein sequence ID" value="KEF58006.1"/>
    <property type="molecule type" value="Genomic_DNA"/>
</dbReference>
<reference evidence="12 13" key="1">
    <citation type="submission" date="2013-03" db="EMBL/GenBank/DDBJ databases">
        <title>The Genome Sequence of Exophiala aquamarina CBS 119918.</title>
        <authorList>
            <consortium name="The Broad Institute Genomics Platform"/>
            <person name="Cuomo C."/>
            <person name="de Hoog S."/>
            <person name="Gorbushina A."/>
            <person name="Walker B."/>
            <person name="Young S.K."/>
            <person name="Zeng Q."/>
            <person name="Gargeya S."/>
            <person name="Fitzgerald M."/>
            <person name="Haas B."/>
            <person name="Abouelleil A."/>
            <person name="Allen A.W."/>
            <person name="Alvarado L."/>
            <person name="Arachchi H.M."/>
            <person name="Berlin A.M."/>
            <person name="Chapman S.B."/>
            <person name="Gainer-Dewar J."/>
            <person name="Goldberg J."/>
            <person name="Griggs A."/>
            <person name="Gujja S."/>
            <person name="Hansen M."/>
            <person name="Howarth C."/>
            <person name="Imamovic A."/>
            <person name="Ireland A."/>
            <person name="Larimer J."/>
            <person name="McCowan C."/>
            <person name="Murphy C."/>
            <person name="Pearson M."/>
            <person name="Poon T.W."/>
            <person name="Priest M."/>
            <person name="Roberts A."/>
            <person name="Saif S."/>
            <person name="Shea T."/>
            <person name="Sisk P."/>
            <person name="Sykes S."/>
            <person name="Wortman J."/>
            <person name="Nusbaum C."/>
            <person name="Birren B."/>
        </authorList>
    </citation>
    <scope>NUCLEOTIDE SEQUENCE [LARGE SCALE GENOMIC DNA]</scope>
    <source>
        <strain evidence="12 13">CBS 119918</strain>
    </source>
</reference>
<evidence type="ECO:0000256" key="1">
    <source>
        <dbReference type="ARBA" id="ARBA00005762"/>
    </source>
</evidence>
<dbReference type="GO" id="GO:0003968">
    <property type="term" value="F:RNA-directed RNA polymerase activity"/>
    <property type="evidence" value="ECO:0007669"/>
    <property type="project" value="UniProtKB-KW"/>
</dbReference>
<evidence type="ECO:0000256" key="3">
    <source>
        <dbReference type="ARBA" id="ARBA00022679"/>
    </source>
</evidence>
<dbReference type="Pfam" id="PF05183">
    <property type="entry name" value="RdRP"/>
    <property type="match status" value="1"/>
</dbReference>
<proteinExistence type="inferred from homology"/>
<feature type="compositionally biased region" description="Low complexity" evidence="9">
    <location>
        <begin position="1318"/>
        <end position="1329"/>
    </location>
</feature>
<dbReference type="CDD" id="cd00590">
    <property type="entry name" value="RRM_SF"/>
    <property type="match status" value="1"/>
</dbReference>
<keyword evidence="2 8" id="KW-0696">RNA-directed RNA polymerase</keyword>
<feature type="compositionally biased region" description="Low complexity" evidence="9">
    <location>
        <begin position="1171"/>
        <end position="1201"/>
    </location>
</feature>
<dbReference type="Proteomes" id="UP000027920">
    <property type="component" value="Unassembled WGS sequence"/>
</dbReference>
<dbReference type="GO" id="GO:0030422">
    <property type="term" value="P:siRNA processing"/>
    <property type="evidence" value="ECO:0007669"/>
    <property type="project" value="TreeGrafter"/>
</dbReference>
<feature type="domain" description="RDRP C-terminal head" evidence="11">
    <location>
        <begin position="1068"/>
        <end position="1226"/>
    </location>
</feature>
<dbReference type="InterPro" id="IPR007855">
    <property type="entry name" value="RDRP"/>
</dbReference>
<dbReference type="EC" id="2.7.7.48" evidence="8"/>
<dbReference type="GO" id="GO:0031380">
    <property type="term" value="C:nuclear RNA-directed RNA polymerase complex"/>
    <property type="evidence" value="ECO:0007669"/>
    <property type="project" value="TreeGrafter"/>
</dbReference>
<evidence type="ECO:0000313" key="13">
    <source>
        <dbReference type="Proteomes" id="UP000027920"/>
    </source>
</evidence>
<comment type="caution">
    <text evidence="12">The sequence shown here is derived from an EMBL/GenBank/DDBJ whole genome shotgun (WGS) entry which is preliminary data.</text>
</comment>
<dbReference type="RefSeq" id="XP_013260596.1">
    <property type="nucleotide sequence ID" value="XM_013405142.1"/>
</dbReference>
<dbReference type="GO" id="GO:0003723">
    <property type="term" value="F:RNA binding"/>
    <property type="evidence" value="ECO:0007669"/>
    <property type="project" value="UniProtKB-KW"/>
</dbReference>
<feature type="region of interest" description="Disordered" evidence="9">
    <location>
        <begin position="1166"/>
        <end position="1206"/>
    </location>
</feature>
<keyword evidence="6" id="KW-0943">RNA-mediated gene silencing</keyword>
<evidence type="ECO:0000256" key="9">
    <source>
        <dbReference type="SAM" id="MobiDB-lite"/>
    </source>
</evidence>
<evidence type="ECO:0000256" key="5">
    <source>
        <dbReference type="ARBA" id="ARBA00022884"/>
    </source>
</evidence>
<dbReference type="STRING" id="1182545.A0A072PDR3"/>
<dbReference type="OrthoDB" id="6513042at2759"/>
<evidence type="ECO:0000313" key="12">
    <source>
        <dbReference type="EMBL" id="KEF58006.1"/>
    </source>
</evidence>
<dbReference type="InterPro" id="IPR057596">
    <property type="entry name" value="RDRP_core"/>
</dbReference>